<dbReference type="RefSeq" id="WP_076556753.1">
    <property type="nucleotide sequence ID" value="NZ_FTOC01000001.1"/>
</dbReference>
<evidence type="ECO:0000256" key="4">
    <source>
        <dbReference type="ARBA" id="ARBA00023015"/>
    </source>
</evidence>
<organism evidence="9 10">
    <name type="scientific">Salimicrobium flavidum</name>
    <dbReference type="NCBI Taxonomy" id="570947"/>
    <lineage>
        <taxon>Bacteria</taxon>
        <taxon>Bacillati</taxon>
        <taxon>Bacillota</taxon>
        <taxon>Bacilli</taxon>
        <taxon>Bacillales</taxon>
        <taxon>Bacillaceae</taxon>
        <taxon>Salimicrobium</taxon>
    </lineage>
</organism>
<dbReference type="GO" id="GO:0009295">
    <property type="term" value="C:nucleoid"/>
    <property type="evidence" value="ECO:0007669"/>
    <property type="project" value="UniProtKB-SubCell"/>
</dbReference>
<dbReference type="InterPro" id="IPR035642">
    <property type="entry name" value="MraZ_N"/>
</dbReference>
<dbReference type="GO" id="GO:0003700">
    <property type="term" value="F:DNA-binding transcription factor activity"/>
    <property type="evidence" value="ECO:0007669"/>
    <property type="project" value="UniProtKB-UniRule"/>
</dbReference>
<name>A0A1N7ILI2_9BACI</name>
<dbReference type="CDD" id="cd16321">
    <property type="entry name" value="MraZ_C"/>
    <property type="match status" value="1"/>
</dbReference>
<keyword evidence="10" id="KW-1185">Reference proteome</keyword>
<evidence type="ECO:0000313" key="10">
    <source>
        <dbReference type="Proteomes" id="UP000187608"/>
    </source>
</evidence>
<dbReference type="PANTHER" id="PTHR34701:SF1">
    <property type="entry name" value="TRANSCRIPTIONAL REGULATOR MRAZ"/>
    <property type="match status" value="1"/>
</dbReference>
<dbReference type="GO" id="GO:0005737">
    <property type="term" value="C:cytoplasm"/>
    <property type="evidence" value="ECO:0007669"/>
    <property type="project" value="UniProtKB-UniRule"/>
</dbReference>
<dbReference type="OrthoDB" id="9807753at2"/>
<comment type="subcellular location">
    <subcellularLocation>
        <location evidence="7">Cytoplasm</location>
        <location evidence="7">Nucleoid</location>
    </subcellularLocation>
</comment>
<dbReference type="PROSITE" id="PS51740">
    <property type="entry name" value="SPOVT_ABRB"/>
    <property type="match status" value="2"/>
</dbReference>
<feature type="domain" description="SpoVT-AbrB" evidence="8">
    <location>
        <begin position="5"/>
        <end position="47"/>
    </location>
</feature>
<accession>A0A1N7ILI2</accession>
<feature type="domain" description="SpoVT-AbrB" evidence="8">
    <location>
        <begin position="76"/>
        <end position="119"/>
    </location>
</feature>
<dbReference type="PANTHER" id="PTHR34701">
    <property type="entry name" value="TRANSCRIPTIONAL REGULATOR MRAZ"/>
    <property type="match status" value="1"/>
</dbReference>
<gene>
    <name evidence="7" type="primary">mraZ</name>
    <name evidence="9" type="ORF">SAMN05421687_101495</name>
</gene>
<dbReference type="InterPro" id="IPR007159">
    <property type="entry name" value="SpoVT-AbrB_dom"/>
</dbReference>
<dbReference type="InterPro" id="IPR037914">
    <property type="entry name" value="SpoVT-AbrB_sf"/>
</dbReference>
<evidence type="ECO:0000256" key="7">
    <source>
        <dbReference type="HAMAP-Rule" id="MF_01008"/>
    </source>
</evidence>
<evidence type="ECO:0000256" key="6">
    <source>
        <dbReference type="ARBA" id="ARBA00023163"/>
    </source>
</evidence>
<dbReference type="Pfam" id="PF02381">
    <property type="entry name" value="MraZ"/>
    <property type="match status" value="2"/>
</dbReference>
<dbReference type="EMBL" id="FTOC01000001">
    <property type="protein sequence ID" value="SIS37953.1"/>
    <property type="molecule type" value="Genomic_DNA"/>
</dbReference>
<comment type="subunit">
    <text evidence="7">Forms oligomers.</text>
</comment>
<dbReference type="Proteomes" id="UP000187608">
    <property type="component" value="Unassembled WGS sequence"/>
</dbReference>
<dbReference type="AlphaFoldDB" id="A0A1N7ILI2"/>
<dbReference type="InterPro" id="IPR003444">
    <property type="entry name" value="MraZ"/>
</dbReference>
<evidence type="ECO:0000256" key="1">
    <source>
        <dbReference type="ARBA" id="ARBA00013860"/>
    </source>
</evidence>
<keyword evidence="5 7" id="KW-0238">DNA-binding</keyword>
<keyword evidence="6 7" id="KW-0804">Transcription</keyword>
<keyword evidence="3" id="KW-0677">Repeat</keyword>
<evidence type="ECO:0000313" key="9">
    <source>
        <dbReference type="EMBL" id="SIS37953.1"/>
    </source>
</evidence>
<dbReference type="InterPro" id="IPR038619">
    <property type="entry name" value="MraZ_sf"/>
</dbReference>
<dbReference type="FunFam" id="3.40.1550.20:FF:000002">
    <property type="entry name" value="Transcriptional regulator MraZ"/>
    <property type="match status" value="1"/>
</dbReference>
<keyword evidence="2 7" id="KW-0963">Cytoplasm</keyword>
<dbReference type="CDD" id="cd16320">
    <property type="entry name" value="MraZ_N"/>
    <property type="match status" value="1"/>
</dbReference>
<evidence type="ECO:0000256" key="5">
    <source>
        <dbReference type="ARBA" id="ARBA00023125"/>
    </source>
</evidence>
<dbReference type="InterPro" id="IPR020603">
    <property type="entry name" value="MraZ_dom"/>
</dbReference>
<dbReference type="InterPro" id="IPR035644">
    <property type="entry name" value="MraZ_C"/>
</dbReference>
<evidence type="ECO:0000259" key="8">
    <source>
        <dbReference type="PROSITE" id="PS51740"/>
    </source>
</evidence>
<reference evidence="10" key="1">
    <citation type="submission" date="2017-01" db="EMBL/GenBank/DDBJ databases">
        <authorList>
            <person name="Varghese N."/>
            <person name="Submissions S."/>
        </authorList>
    </citation>
    <scope>NUCLEOTIDE SEQUENCE [LARGE SCALE GENOMIC DNA]</scope>
    <source>
        <strain evidence="10">DSM 23127</strain>
    </source>
</reference>
<dbReference type="Gene3D" id="3.40.1550.20">
    <property type="entry name" value="Transcriptional regulator MraZ domain"/>
    <property type="match status" value="1"/>
</dbReference>
<sequence length="143" mass="16572">MLMGEYRHNLDSKSRLIVPSKLRDSLGDSFVVTRGLDECLFVYPPSEWERLEKKLQSLPLTKKDARAFARFFLSGAMESSLDNQGRLHIPPPLRQHASLEKQCVIVGVSTRLEIWSEEKWEVYMEESRQSLESFSENLLDLDL</sequence>
<evidence type="ECO:0000256" key="3">
    <source>
        <dbReference type="ARBA" id="ARBA00022737"/>
    </source>
</evidence>
<evidence type="ECO:0000256" key="2">
    <source>
        <dbReference type="ARBA" id="ARBA00022490"/>
    </source>
</evidence>
<dbReference type="NCBIfam" id="TIGR00242">
    <property type="entry name" value="division/cell wall cluster transcriptional repressor MraZ"/>
    <property type="match status" value="1"/>
</dbReference>
<proteinExistence type="inferred from homology"/>
<dbReference type="STRING" id="570947.SAMN05421687_101495"/>
<dbReference type="GO" id="GO:2000143">
    <property type="term" value="P:negative regulation of DNA-templated transcription initiation"/>
    <property type="evidence" value="ECO:0007669"/>
    <property type="project" value="TreeGrafter"/>
</dbReference>
<keyword evidence="4 7" id="KW-0805">Transcription regulation</keyword>
<dbReference type="GO" id="GO:0000976">
    <property type="term" value="F:transcription cis-regulatory region binding"/>
    <property type="evidence" value="ECO:0007669"/>
    <property type="project" value="TreeGrafter"/>
</dbReference>
<dbReference type="HAMAP" id="MF_01008">
    <property type="entry name" value="MraZ"/>
    <property type="match status" value="1"/>
</dbReference>
<dbReference type="SUPFAM" id="SSF89447">
    <property type="entry name" value="AbrB/MazE/MraZ-like"/>
    <property type="match status" value="1"/>
</dbReference>
<protein>
    <recommendedName>
        <fullName evidence="1 7">Transcriptional regulator MraZ</fullName>
    </recommendedName>
</protein>
<comment type="similarity">
    <text evidence="7">Belongs to the MraZ family.</text>
</comment>